<keyword evidence="10" id="KW-0812">Transmembrane</keyword>
<organism evidence="11 12">
    <name type="scientific">Goatpox virus FZ</name>
    <dbReference type="NCBI Taxonomy" id="1416740"/>
    <lineage>
        <taxon>Viruses</taxon>
        <taxon>Varidnaviria</taxon>
        <taxon>Bamfordvirae</taxon>
        <taxon>Nucleocytoviricota</taxon>
        <taxon>Pokkesviricetes</taxon>
        <taxon>Chitovirales</taxon>
        <taxon>Poxviridae</taxon>
        <taxon>Chordopoxvirinae</taxon>
        <taxon>Capripoxvirus</taxon>
        <taxon>Capripoxvirus goatpox</taxon>
        <taxon>Goatpox virus</taxon>
    </lineage>
</organism>
<dbReference type="Proteomes" id="UP000134642">
    <property type="component" value="Segment"/>
</dbReference>
<dbReference type="GO" id="GO:0044423">
    <property type="term" value="C:virion component"/>
    <property type="evidence" value="ECO:0007669"/>
    <property type="project" value="UniProtKB-KW"/>
</dbReference>
<comment type="similarity">
    <text evidence="3">Belongs to the chordopoxvirinae G7 family.</text>
</comment>
<keyword evidence="6" id="KW-0597">Phosphoprotein</keyword>
<comment type="function">
    <text evidence="9">Late protein which is a part of a large complex required for early virion morphogenesis. This complex participates in the formation of virosomes and the incorporation of virosomal contents into nascent immature virions.</text>
</comment>
<evidence type="ECO:0000256" key="1">
    <source>
        <dbReference type="ARBA" id="ARBA00004192"/>
    </source>
</evidence>
<evidence type="ECO:0000256" key="6">
    <source>
        <dbReference type="ARBA" id="ARBA00022553"/>
    </source>
</evidence>
<dbReference type="GO" id="GO:0030430">
    <property type="term" value="C:host cell cytoplasm"/>
    <property type="evidence" value="ECO:0007669"/>
    <property type="project" value="UniProtKB-SubCell"/>
</dbReference>
<proteinExistence type="inferred from homology"/>
<evidence type="ECO:0000256" key="5">
    <source>
        <dbReference type="ARBA" id="ARBA00019431"/>
    </source>
</evidence>
<evidence type="ECO:0000256" key="3">
    <source>
        <dbReference type="ARBA" id="ARBA00009079"/>
    </source>
</evidence>
<evidence type="ECO:0000256" key="9">
    <source>
        <dbReference type="ARBA" id="ARBA00025443"/>
    </source>
</evidence>
<dbReference type="InterPro" id="IPR008787">
    <property type="entry name" value="Poxvirus_G7"/>
</dbReference>
<comment type="subcellular location">
    <subcellularLocation>
        <location evidence="1">Host cytoplasm</location>
    </subcellularLocation>
    <subcellularLocation>
        <location evidence="2">Virion</location>
    </subcellularLocation>
</comment>
<evidence type="ECO:0000256" key="4">
    <source>
        <dbReference type="ARBA" id="ARBA00011362"/>
    </source>
</evidence>
<evidence type="ECO:0000313" key="11">
    <source>
        <dbReference type="EMBL" id="AGZ95372.1"/>
    </source>
</evidence>
<evidence type="ECO:0000256" key="2">
    <source>
        <dbReference type="ARBA" id="ARBA00004328"/>
    </source>
</evidence>
<protein>
    <recommendedName>
        <fullName evidence="5">Assembly protein G7</fullName>
    </recommendedName>
</protein>
<keyword evidence="10" id="KW-1133">Transmembrane helix</keyword>
<keyword evidence="7" id="KW-0946">Virion</keyword>
<dbReference type="SMR" id="A0A075CH62"/>
<accession>A0A075CH62</accession>
<reference evidence="11 12" key="1">
    <citation type="journal article" date="2014" name="Vet. Microbiol.">
        <title>Complete genome sequence analysis of goatpox virus isolated from China shows high variation.</title>
        <authorList>
            <person name="Zeng X."/>
            <person name="Chi X."/>
            <person name="Li W."/>
            <person name="Hao W."/>
            <person name="Li M."/>
            <person name="Huang X."/>
            <person name="Huang Y."/>
            <person name="Rock D.L."/>
            <person name="Luo S."/>
            <person name="Wang S."/>
        </authorList>
    </citation>
    <scope>NUCLEOTIDE SEQUENCE [LARGE SCALE GENOMIC DNA]</scope>
    <source>
        <strain evidence="11">FZ</strain>
    </source>
</reference>
<evidence type="ECO:0000313" key="12">
    <source>
        <dbReference type="Proteomes" id="UP000134642"/>
    </source>
</evidence>
<dbReference type="Pfam" id="PF05503">
    <property type="entry name" value="Pox_G7"/>
    <property type="match status" value="1"/>
</dbReference>
<evidence type="ECO:0000256" key="10">
    <source>
        <dbReference type="SAM" id="Phobius"/>
    </source>
</evidence>
<sequence>MIEPKQSSIYSIISKSIIKSVVKGLSVNNEYLENKSKHLCYCNNSSYKENIINSIYNCIEKDISINDNNHLKDILNNLKVHSVYVYNIGEFWRLYNSLYRFTHSKSFFVTCMPTIVTTLATLITLVLSNKLLYAAEMVEGIETYLFSSQKTPAQELADLLEMKYGLINLVQYKIFPIIMGIKEPLIGTLPTPIFFAGATSTTDYSVEVNKIMELPIKTDIIPNLYKFLSEKGINTSNNFAEYVAGLKINEIVKNTYVENDEDNNVKQVLKNNNENYSGKIIDLLKEAEKHSKGHVLDGAVSSPITENAFISNQIPLSVTDMEKFTILEYLYIMRVMANNIKKKNGDNKTSGGIILNINSPFKTITVPGLNSVK</sequence>
<feature type="transmembrane region" description="Helical" evidence="10">
    <location>
        <begin position="107"/>
        <end position="127"/>
    </location>
</feature>
<dbReference type="EMBL" id="KC951854">
    <property type="protein sequence ID" value="AGZ95372.1"/>
    <property type="molecule type" value="Genomic_DNA"/>
</dbReference>
<name>A0A075CH62_9POXV</name>
<keyword evidence="10" id="KW-0472">Membrane</keyword>
<evidence type="ECO:0000256" key="7">
    <source>
        <dbReference type="ARBA" id="ARBA00022844"/>
    </source>
</evidence>
<evidence type="ECO:0000256" key="8">
    <source>
        <dbReference type="ARBA" id="ARBA00023200"/>
    </source>
</evidence>
<gene>
    <name evidence="11" type="primary">GTPV053</name>
</gene>
<keyword evidence="8" id="KW-1035">Host cytoplasm</keyword>
<comment type="subunit">
    <text evidence="4">Part of a complex composed of A30, G7, F10 kinase, A15, D2, D3, and J1.</text>
</comment>